<dbReference type="EMBL" id="CP003350">
    <property type="protein sequence ID" value="AFC85470.1"/>
    <property type="molecule type" value="Genomic_DNA"/>
</dbReference>
<dbReference type="AlphaFoldDB" id="H8L2K3"/>
<dbReference type="KEGG" id="fau:Fraau_1006"/>
<sequence length="655" mass="67467">MGLTVTITDAGRAALRNAAGNGTNAVTIAAVGLSSQAFTPGAAIPAEIKRLTTISGGATAADTIHVTVLDSGDDDYSVYGFALYLSDGTLFASYGQSTVIVEKSAQAMMQLALDVRFVDVAASSISFGDANFMNPAATEDTLGVVKLASADDATSGTDNQKAITPQVLSGLLTPKINNLQSQLNTAVMTILPADDTVNTRINLFAVNDATGLPFVADAKGITRQLATVSWSSNLVGQEATARQSADQNLQNQVNVRIPSNPGTGFQSITNLTLSATGQPIFVGSGGGTTQGITTFSDAQTNQVLQIGYQYKGDYLSINVGGSWVYGATQSWVNNQIAVETKRASGVESGLQTQLNGAAMTLTVADDGTNQRAALVAINKAWNLPFITSAQNVGYHLVRTEPGAGFQAVTNFSLNAAGQPIFVGSGGGTTQGITTFNDAQTNQVLQIGYQYKGDYLSINVGGSWVYGATQNWVTGNFAGQQVDTNTFGVSKIGVSKQVGAGIQMLWTYGTDGVGRWCPISAPGNGFYFATNLTMGADGSLYALSSKDGATNGYAPSSYGTIAGGYYVRIGNILIQAFSAGVLSAGDSIAFPIAFSAAPVVSTTVDNNRDGANRPVAINPTVGTVTASGFKINIAAISGANQPAGTGQVWVFAMGPA</sequence>
<name>H8L2K3_FRAAD</name>
<dbReference type="HOGENOM" id="CLU_453263_0_0_6"/>
<evidence type="ECO:0000313" key="2">
    <source>
        <dbReference type="Proteomes" id="UP000005234"/>
    </source>
</evidence>
<dbReference type="Proteomes" id="UP000005234">
    <property type="component" value="Chromosome"/>
</dbReference>
<protein>
    <submittedName>
        <fullName evidence="1">Uncharacterized protein</fullName>
    </submittedName>
</protein>
<organism evidence="1 2">
    <name type="scientific">Frateuria aurantia (strain ATCC 33424 / DSM 6220 / KCTC 2777 / LMG 1558 / NBRC 3245 / NCIMB 13370)</name>
    <name type="common">Acetobacter aurantius</name>
    <dbReference type="NCBI Taxonomy" id="767434"/>
    <lineage>
        <taxon>Bacteria</taxon>
        <taxon>Pseudomonadati</taxon>
        <taxon>Pseudomonadota</taxon>
        <taxon>Gammaproteobacteria</taxon>
        <taxon>Lysobacterales</taxon>
        <taxon>Rhodanobacteraceae</taxon>
        <taxon>Frateuria</taxon>
    </lineage>
</organism>
<reference evidence="1" key="1">
    <citation type="submission" date="2012-02" db="EMBL/GenBank/DDBJ databases">
        <title>The complete genome of Frateuria aurantia DSM 6220.</title>
        <authorList>
            <consortium name="US DOE Joint Genome Institute (JGI-PGF)"/>
            <person name="Lucas S."/>
            <person name="Copeland A."/>
            <person name="Lapidus A."/>
            <person name="Glavina del Rio T."/>
            <person name="Dalin E."/>
            <person name="Tice H."/>
            <person name="Bruce D."/>
            <person name="Goodwin L."/>
            <person name="Pitluck S."/>
            <person name="Peters L."/>
            <person name="Ovchinnikova G."/>
            <person name="Teshima H."/>
            <person name="Kyrpides N."/>
            <person name="Mavromatis K."/>
            <person name="Ivanova N."/>
            <person name="Brettin T."/>
            <person name="Detter J.C."/>
            <person name="Han C."/>
            <person name="Larimer F."/>
            <person name="Land M."/>
            <person name="Hauser L."/>
            <person name="Markowitz V."/>
            <person name="Cheng J.-F."/>
            <person name="Hugenholtz P."/>
            <person name="Woyke T."/>
            <person name="Wu D."/>
            <person name="Brambilla E."/>
            <person name="Klenk H.-P."/>
            <person name="Eisen J.A."/>
        </authorList>
    </citation>
    <scope>NUCLEOTIDE SEQUENCE</scope>
    <source>
        <strain evidence="1">DSM 6220</strain>
    </source>
</reference>
<keyword evidence="2" id="KW-1185">Reference proteome</keyword>
<gene>
    <name evidence="1" type="ordered locus">Fraau_1006</name>
</gene>
<dbReference type="STRING" id="767434.Fraau_1006"/>
<evidence type="ECO:0000313" key="1">
    <source>
        <dbReference type="EMBL" id="AFC85470.1"/>
    </source>
</evidence>
<accession>H8L2K3</accession>
<proteinExistence type="predicted"/>
<dbReference type="SUPFAM" id="SSF101898">
    <property type="entry name" value="NHL repeat"/>
    <property type="match status" value="1"/>
</dbReference>
<dbReference type="OrthoDB" id="6174642at2"/>
<dbReference type="eggNOG" id="COG4675">
    <property type="taxonomic scope" value="Bacteria"/>
</dbReference>
<dbReference type="RefSeq" id="WP_014402476.1">
    <property type="nucleotide sequence ID" value="NC_017033.1"/>
</dbReference>